<proteinExistence type="predicted"/>
<dbReference type="EMBL" id="JACTNF010000001">
    <property type="protein sequence ID" value="MBO1073364.1"/>
    <property type="molecule type" value="Genomic_DNA"/>
</dbReference>
<dbReference type="RefSeq" id="WP_207444964.1">
    <property type="nucleotide sequence ID" value="NZ_JACTNF010000001.1"/>
</dbReference>
<feature type="compositionally biased region" description="Basic and acidic residues" evidence="1">
    <location>
        <begin position="170"/>
        <end position="185"/>
    </location>
</feature>
<evidence type="ECO:0000313" key="3">
    <source>
        <dbReference type="Proteomes" id="UP001518990"/>
    </source>
</evidence>
<name>A0ABS3K7A9_9PROT</name>
<organism evidence="2 3">
    <name type="scientific">Roseomonas marmotae</name>
    <dbReference type="NCBI Taxonomy" id="2768161"/>
    <lineage>
        <taxon>Bacteria</taxon>
        <taxon>Pseudomonadati</taxon>
        <taxon>Pseudomonadota</taxon>
        <taxon>Alphaproteobacteria</taxon>
        <taxon>Acetobacterales</taxon>
        <taxon>Roseomonadaceae</taxon>
        <taxon>Roseomonas</taxon>
    </lineage>
</organism>
<dbReference type="Proteomes" id="UP001518990">
    <property type="component" value="Unassembled WGS sequence"/>
</dbReference>
<reference evidence="2 3" key="1">
    <citation type="submission" date="2020-09" db="EMBL/GenBank/DDBJ databases">
        <title>Roseomonas.</title>
        <authorList>
            <person name="Zhu W."/>
        </authorList>
    </citation>
    <scope>NUCLEOTIDE SEQUENCE [LARGE SCALE GENOMIC DNA]</scope>
    <source>
        <strain evidence="2 3">1311</strain>
    </source>
</reference>
<protein>
    <submittedName>
        <fullName evidence="2">Uncharacterized protein</fullName>
    </submittedName>
</protein>
<evidence type="ECO:0000313" key="2">
    <source>
        <dbReference type="EMBL" id="MBO1073364.1"/>
    </source>
</evidence>
<comment type="caution">
    <text evidence="2">The sequence shown here is derived from an EMBL/GenBank/DDBJ whole genome shotgun (WGS) entry which is preliminary data.</text>
</comment>
<evidence type="ECO:0000256" key="1">
    <source>
        <dbReference type="SAM" id="MobiDB-lite"/>
    </source>
</evidence>
<feature type="region of interest" description="Disordered" evidence="1">
    <location>
        <begin position="127"/>
        <end position="185"/>
    </location>
</feature>
<accession>A0ABS3K7A9</accession>
<sequence length="185" mass="20873">MASIEGREEPWRIARDAIWQALIDGKQLKAQLIDHADGKLHDIPPERWRQPGGEACFETGCMRWGLGLVQLPSGGAWPVTREGRVVLKEVSLEAWLRPPQPASPRPNQSQKDATTWLLQHQQEGFALHGEAPPEKVWQQSNKDRENPFTTTQLTEAKKQLPDHLKRKRGDTKAKIRRDQAGKSGG</sequence>
<gene>
    <name evidence="2" type="ORF">IAI60_01930</name>
</gene>
<keyword evidence="3" id="KW-1185">Reference proteome</keyword>